<dbReference type="EMBL" id="CDHK01000027">
    <property type="protein sequence ID" value="CEJ62876.1"/>
    <property type="molecule type" value="Genomic_DNA"/>
</dbReference>
<evidence type="ECO:0000313" key="2">
    <source>
        <dbReference type="Proteomes" id="UP000042958"/>
    </source>
</evidence>
<dbReference type="Proteomes" id="UP000042958">
    <property type="component" value="Unassembled WGS sequence"/>
</dbReference>
<sequence>MSATASSSPSSYKVMLSKHVANGLLQEVQKELKTLEKPPHLVGFLANNDPDALMYAQWTQKSYEEQGTCTLT</sequence>
<proteinExistence type="predicted"/>
<dbReference type="InterPro" id="IPR046346">
    <property type="entry name" value="Aminoacid_DH-like_N_sf"/>
</dbReference>
<dbReference type="Gene3D" id="3.40.50.10860">
    <property type="entry name" value="Leucine Dehydrogenase, chain A, domain 1"/>
    <property type="match status" value="1"/>
</dbReference>
<accession>A0A0F7U3L2</accession>
<keyword evidence="2" id="KW-1185">Reference proteome</keyword>
<dbReference type="SUPFAM" id="SSF53223">
    <property type="entry name" value="Aminoacid dehydrogenase-like, N-terminal domain"/>
    <property type="match status" value="1"/>
</dbReference>
<evidence type="ECO:0000313" key="1">
    <source>
        <dbReference type="EMBL" id="CEJ62876.1"/>
    </source>
</evidence>
<dbReference type="OrthoDB" id="41403at2759"/>
<gene>
    <name evidence="1" type="ORF">PMG11_11361</name>
</gene>
<protein>
    <submittedName>
        <fullName evidence="1">Putative Methylenetetrahydrofolate dehydrogenase</fullName>
    </submittedName>
</protein>
<reference evidence="2" key="1">
    <citation type="journal article" date="2015" name="Genome Announc.">
        <title>Draft genome sequence of the fungus Penicillium brasilianum MG11.</title>
        <authorList>
            <person name="Horn F."/>
            <person name="Linde J."/>
            <person name="Mattern D.J."/>
            <person name="Walther G."/>
            <person name="Guthke R."/>
            <person name="Brakhage A.A."/>
            <person name="Valiante V."/>
        </authorList>
    </citation>
    <scope>NUCLEOTIDE SEQUENCE [LARGE SCALE GENOMIC DNA]</scope>
    <source>
        <strain evidence="2">MG11</strain>
    </source>
</reference>
<organism evidence="1 2">
    <name type="scientific">Penicillium brasilianum</name>
    <dbReference type="NCBI Taxonomy" id="104259"/>
    <lineage>
        <taxon>Eukaryota</taxon>
        <taxon>Fungi</taxon>
        <taxon>Dikarya</taxon>
        <taxon>Ascomycota</taxon>
        <taxon>Pezizomycotina</taxon>
        <taxon>Eurotiomycetes</taxon>
        <taxon>Eurotiomycetidae</taxon>
        <taxon>Eurotiales</taxon>
        <taxon>Aspergillaceae</taxon>
        <taxon>Penicillium</taxon>
    </lineage>
</organism>
<dbReference type="STRING" id="104259.A0A0F7U3L2"/>
<dbReference type="AlphaFoldDB" id="A0A0F7U3L2"/>
<name>A0A0F7U3L2_PENBI</name>